<feature type="transmembrane region" description="Helical" evidence="7">
    <location>
        <begin position="89"/>
        <end position="117"/>
    </location>
</feature>
<reference evidence="10" key="1">
    <citation type="submission" date="2023-06" db="EMBL/GenBank/DDBJ databases">
        <authorList>
            <person name="Kurt Z."/>
        </authorList>
    </citation>
    <scope>NUCLEOTIDE SEQUENCE</scope>
</reference>
<keyword evidence="13" id="KW-1185">Reference proteome</keyword>
<evidence type="ECO:0000256" key="1">
    <source>
        <dbReference type="ARBA" id="ARBA00004141"/>
    </source>
</evidence>
<evidence type="ECO:0000256" key="2">
    <source>
        <dbReference type="ARBA" id="ARBA00007779"/>
    </source>
</evidence>
<dbReference type="Proteomes" id="UP001642409">
    <property type="component" value="Unassembled WGS sequence"/>
</dbReference>
<comment type="subcellular location">
    <subcellularLocation>
        <location evidence="1">Membrane</location>
        <topology evidence="1">Multi-pass membrane protein</topology>
    </subcellularLocation>
</comment>
<comment type="similarity">
    <text evidence="2">Belongs to the CSC1 (TC 1.A.17) family.</text>
</comment>
<name>A0AA86R779_9EUKA</name>
<dbReference type="EMBL" id="CAXDID020000125">
    <property type="protein sequence ID" value="CAL6033194.1"/>
    <property type="molecule type" value="Genomic_DNA"/>
</dbReference>
<dbReference type="EMBL" id="CATOUU010001026">
    <property type="protein sequence ID" value="CAI9967563.1"/>
    <property type="molecule type" value="Genomic_DNA"/>
</dbReference>
<evidence type="ECO:0000259" key="9">
    <source>
        <dbReference type="Pfam" id="PF13967"/>
    </source>
</evidence>
<evidence type="ECO:0000256" key="5">
    <source>
        <dbReference type="ARBA" id="ARBA00022989"/>
    </source>
</evidence>
<dbReference type="GO" id="GO:0005227">
    <property type="term" value="F:calcium-activated cation channel activity"/>
    <property type="evidence" value="ECO:0007669"/>
    <property type="project" value="InterPro"/>
</dbReference>
<dbReference type="EMBL" id="CAXDID020000665">
    <property type="protein sequence ID" value="CAL6109247.1"/>
    <property type="molecule type" value="Genomic_DNA"/>
</dbReference>
<feature type="transmembrane region" description="Helical" evidence="7">
    <location>
        <begin position="677"/>
        <end position="702"/>
    </location>
</feature>
<evidence type="ECO:0000256" key="6">
    <source>
        <dbReference type="ARBA" id="ARBA00023136"/>
    </source>
</evidence>
<dbReference type="GO" id="GO:0005886">
    <property type="term" value="C:plasma membrane"/>
    <property type="evidence" value="ECO:0007669"/>
    <property type="project" value="TreeGrafter"/>
</dbReference>
<feature type="transmembrane region" description="Helical" evidence="7">
    <location>
        <begin position="458"/>
        <end position="476"/>
    </location>
</feature>
<keyword evidence="5 7" id="KW-1133">Transmembrane helix</keyword>
<dbReference type="PANTHER" id="PTHR13018">
    <property type="entry name" value="PROBABLE MEMBRANE PROTEIN DUF221-RELATED"/>
    <property type="match status" value="1"/>
</dbReference>
<organism evidence="10">
    <name type="scientific">Hexamita inflata</name>
    <dbReference type="NCBI Taxonomy" id="28002"/>
    <lineage>
        <taxon>Eukaryota</taxon>
        <taxon>Metamonada</taxon>
        <taxon>Diplomonadida</taxon>
        <taxon>Hexamitidae</taxon>
        <taxon>Hexamitinae</taxon>
        <taxon>Hexamita</taxon>
    </lineage>
</organism>
<dbReference type="InterPro" id="IPR032880">
    <property type="entry name" value="CSC1/OSCA1-like_N"/>
</dbReference>
<gene>
    <name evidence="11" type="ORF">HINF_LOCUS34847</name>
    <name evidence="10" type="ORF">HINF_LOCUS55208</name>
    <name evidence="12" type="ORF">HINF_LOCUS75353</name>
</gene>
<dbReference type="Pfam" id="PF13967">
    <property type="entry name" value="RSN1_TM"/>
    <property type="match status" value="1"/>
</dbReference>
<feature type="transmembrane region" description="Helical" evidence="7">
    <location>
        <begin position="562"/>
        <end position="580"/>
    </location>
</feature>
<dbReference type="AlphaFoldDB" id="A0AA86R779"/>
<protein>
    <submittedName>
        <fullName evidence="10">Transmembrane domain-containing protein</fullName>
    </submittedName>
    <submittedName>
        <fullName evidence="11">Transmembrane_domain-containing protein</fullName>
    </submittedName>
</protein>
<evidence type="ECO:0000259" key="8">
    <source>
        <dbReference type="Pfam" id="PF02714"/>
    </source>
</evidence>
<evidence type="ECO:0000256" key="3">
    <source>
        <dbReference type="ARBA" id="ARBA00022448"/>
    </source>
</evidence>
<dbReference type="InterPro" id="IPR045122">
    <property type="entry name" value="Csc1-like"/>
</dbReference>
<feature type="transmembrane region" description="Helical" evidence="7">
    <location>
        <begin position="759"/>
        <end position="779"/>
    </location>
</feature>
<dbReference type="InterPro" id="IPR003864">
    <property type="entry name" value="CSC1/OSCA1-like_7TM"/>
</dbReference>
<feature type="transmembrane region" description="Helical" evidence="7">
    <location>
        <begin position="148"/>
        <end position="175"/>
    </location>
</feature>
<evidence type="ECO:0000256" key="7">
    <source>
        <dbReference type="SAM" id="Phobius"/>
    </source>
</evidence>
<dbReference type="PANTHER" id="PTHR13018:SF5">
    <property type="entry name" value="RE44586P"/>
    <property type="match status" value="1"/>
</dbReference>
<accession>A0AA86R779</accession>
<keyword evidence="4 7" id="KW-0812">Transmembrane</keyword>
<feature type="domain" description="CSC1/OSCA1-like 7TM region" evidence="8">
    <location>
        <begin position="516"/>
        <end position="745"/>
    </location>
</feature>
<evidence type="ECO:0000256" key="4">
    <source>
        <dbReference type="ARBA" id="ARBA00022692"/>
    </source>
</evidence>
<reference evidence="11 13" key="2">
    <citation type="submission" date="2024-07" db="EMBL/GenBank/DDBJ databases">
        <authorList>
            <person name="Akdeniz Z."/>
        </authorList>
    </citation>
    <scope>NUCLEOTIDE SEQUENCE [LARGE SCALE GENOMIC DNA]</scope>
</reference>
<feature type="transmembrane region" description="Helical" evidence="7">
    <location>
        <begin position="518"/>
        <end position="542"/>
    </location>
</feature>
<evidence type="ECO:0000313" key="10">
    <source>
        <dbReference type="EMBL" id="CAI9967563.1"/>
    </source>
</evidence>
<comment type="caution">
    <text evidence="10">The sequence shown here is derived from an EMBL/GenBank/DDBJ whole genome shotgun (WGS) entry which is preliminary data.</text>
</comment>
<evidence type="ECO:0000313" key="12">
    <source>
        <dbReference type="EMBL" id="CAL6109247.1"/>
    </source>
</evidence>
<keyword evidence="3" id="KW-0813">Transport</keyword>
<proteinExistence type="inferred from homology"/>
<feature type="transmembrane region" description="Helical" evidence="7">
    <location>
        <begin position="728"/>
        <end position="753"/>
    </location>
</feature>
<keyword evidence="6 7" id="KW-0472">Membrane</keyword>
<evidence type="ECO:0000313" key="11">
    <source>
        <dbReference type="EMBL" id="CAL6033194.1"/>
    </source>
</evidence>
<evidence type="ECO:0000313" key="13">
    <source>
        <dbReference type="Proteomes" id="UP001642409"/>
    </source>
</evidence>
<sequence length="911" mass="105554">MVSIKILDTFQETKEQLFEKSFGSTLLTNIEICAAIFLIFPFLKRLFPSIFSSQNHLPQQSGKIYTPWFIDVFQQPLSIFSTRGNLTTIFVVFQIMLLSLYFFIALISVTILIPTYYNGTDASQSPNYLTIWSKLTLSHLETGSFMNFIPIMCIILFTIYIMVFYSEFQLIYIIFRQKCVKRNIPQNYVVQLLNIPSHINCTQELQYLLEPIKTGIKTIIPVPKRSFDLSKLNTQINLLKNKQETLKIYIQRCQALFVYNIARVKSYTLQVIQTDNIKLQNKYNKYIVNSKNQAEKMKKIIQFKLKDFENTIIQLKTIKFQIYKIQFEDKLNVNHIYNVTTLPPELPSIIQPTFHYVEREQNDINLKYKDEFVEQQFLYDNNQLIFKRISCISEQNIQESIGSSAFIICESQAIAAEKQTTLISVNQKLPQACNAPNPQEILWENINVSYNKKIIKRIISFVMSICLLIFYIIIQYEILARVKQNQIDHVIFFDLLCSNRCSNYQISGSLHCDVCDKITIMLGTYLPSFVNCIFMSFLPGLIEKIVKLMSLNSISKNINMKFKILFIFLILIMGIIQLILPDLISAHGYIDFELLKDFNVEQIINNIGINVTNQQFTFINYIINKYFAFPALNLLNFQGIYNWIISKCKNQSSLESNVENRFISFDFSKQLAYSSHMFVIGLIFAINAPVTNLIILITYLMMVITDRYSLLYQNIPDITSDLSAQSNLLFNVIGTLFIGLILMLVAISCHYYVLKDVISTIGVITCIICLVLSLLYKIVIDNRYKRALNEMARGNNLLIHNLQINAFNTKQINKFDLNNTQNASQLNDLLNIQNEYKMNLLDNLLKFVYADLTDLPISLVQMKGMNLQNNERHCRVLNKNQIQIAQIDPKDEVNIIASYTHPALLQAAKID</sequence>
<feature type="domain" description="CSC1/OSCA1-like N-terminal transmembrane" evidence="9">
    <location>
        <begin position="21"/>
        <end position="164"/>
    </location>
</feature>
<dbReference type="Pfam" id="PF02714">
    <property type="entry name" value="RSN1_7TM"/>
    <property type="match status" value="1"/>
</dbReference>